<dbReference type="Pfam" id="PF07690">
    <property type="entry name" value="MFS_1"/>
    <property type="match status" value="1"/>
</dbReference>
<evidence type="ECO:0000256" key="1">
    <source>
        <dbReference type="ARBA" id="ARBA00004651"/>
    </source>
</evidence>
<feature type="transmembrane region" description="Helical" evidence="6">
    <location>
        <begin position="392"/>
        <end position="412"/>
    </location>
</feature>
<dbReference type="Gene3D" id="1.20.1250.20">
    <property type="entry name" value="MFS general substrate transporter like domains"/>
    <property type="match status" value="1"/>
</dbReference>
<feature type="transmembrane region" description="Helical" evidence="6">
    <location>
        <begin position="299"/>
        <end position="319"/>
    </location>
</feature>
<dbReference type="InterPro" id="IPR011701">
    <property type="entry name" value="MFS"/>
</dbReference>
<feature type="transmembrane region" description="Helical" evidence="6">
    <location>
        <begin position="325"/>
        <end position="346"/>
    </location>
</feature>
<name>A0ABW1P7Q5_9PSEU</name>
<gene>
    <name evidence="8" type="ORF">ACFP3R_20445</name>
</gene>
<comment type="caution">
    <text evidence="8">The sequence shown here is derived from an EMBL/GenBank/DDBJ whole genome shotgun (WGS) entry which is preliminary data.</text>
</comment>
<comment type="subcellular location">
    <subcellularLocation>
        <location evidence="1">Cell membrane</location>
        <topology evidence="1">Multi-pass membrane protein</topology>
    </subcellularLocation>
</comment>
<accession>A0ABW1P7Q5</accession>
<dbReference type="InterPro" id="IPR020846">
    <property type="entry name" value="MFS_dom"/>
</dbReference>
<dbReference type="PROSITE" id="PS50850">
    <property type="entry name" value="MFS"/>
    <property type="match status" value="1"/>
</dbReference>
<evidence type="ECO:0000256" key="4">
    <source>
        <dbReference type="ARBA" id="ARBA00022989"/>
    </source>
</evidence>
<feature type="transmembrane region" description="Helical" evidence="6">
    <location>
        <begin position="366"/>
        <end position="386"/>
    </location>
</feature>
<evidence type="ECO:0000256" key="3">
    <source>
        <dbReference type="ARBA" id="ARBA00022692"/>
    </source>
</evidence>
<feature type="domain" description="Major facilitator superfamily (MFS) profile" evidence="7">
    <location>
        <begin position="13"/>
        <end position="417"/>
    </location>
</feature>
<feature type="transmembrane region" description="Helical" evidence="6">
    <location>
        <begin position="108"/>
        <end position="131"/>
    </location>
</feature>
<feature type="transmembrane region" description="Helical" evidence="6">
    <location>
        <begin position="23"/>
        <end position="43"/>
    </location>
</feature>
<dbReference type="Proteomes" id="UP001596220">
    <property type="component" value="Unassembled WGS sequence"/>
</dbReference>
<dbReference type="InterPro" id="IPR036259">
    <property type="entry name" value="MFS_trans_sf"/>
</dbReference>
<keyword evidence="9" id="KW-1185">Reference proteome</keyword>
<dbReference type="EMBL" id="JBHSQO010000020">
    <property type="protein sequence ID" value="MFC6091648.1"/>
    <property type="molecule type" value="Genomic_DNA"/>
</dbReference>
<evidence type="ECO:0000313" key="9">
    <source>
        <dbReference type="Proteomes" id="UP001596220"/>
    </source>
</evidence>
<dbReference type="PANTHER" id="PTHR23513:SF6">
    <property type="entry name" value="MAJOR FACILITATOR SUPERFAMILY ASSOCIATED DOMAIN-CONTAINING PROTEIN"/>
    <property type="match status" value="1"/>
</dbReference>
<feature type="transmembrane region" description="Helical" evidence="6">
    <location>
        <begin position="50"/>
        <end position="72"/>
    </location>
</feature>
<keyword evidence="2" id="KW-1003">Cell membrane</keyword>
<dbReference type="PANTHER" id="PTHR23513">
    <property type="entry name" value="INTEGRAL MEMBRANE EFFLUX PROTEIN-RELATED"/>
    <property type="match status" value="1"/>
</dbReference>
<feature type="transmembrane region" description="Helical" evidence="6">
    <location>
        <begin position="236"/>
        <end position="256"/>
    </location>
</feature>
<evidence type="ECO:0000259" key="7">
    <source>
        <dbReference type="PROSITE" id="PS50850"/>
    </source>
</evidence>
<evidence type="ECO:0000256" key="5">
    <source>
        <dbReference type="ARBA" id="ARBA00023136"/>
    </source>
</evidence>
<feature type="transmembrane region" description="Helical" evidence="6">
    <location>
        <begin position="268"/>
        <end position="287"/>
    </location>
</feature>
<dbReference type="CDD" id="cd06173">
    <property type="entry name" value="MFS_MefA_like"/>
    <property type="match status" value="1"/>
</dbReference>
<protein>
    <submittedName>
        <fullName evidence="8">MFS transporter</fullName>
    </submittedName>
</protein>
<feature type="transmembrane region" description="Helical" evidence="6">
    <location>
        <begin position="164"/>
        <end position="184"/>
    </location>
</feature>
<keyword evidence="5 6" id="KW-0472">Membrane</keyword>
<reference evidence="9" key="1">
    <citation type="journal article" date="2019" name="Int. J. Syst. Evol. Microbiol.">
        <title>The Global Catalogue of Microorganisms (GCM) 10K type strain sequencing project: providing services to taxonomists for standard genome sequencing and annotation.</title>
        <authorList>
            <consortium name="The Broad Institute Genomics Platform"/>
            <consortium name="The Broad Institute Genome Sequencing Center for Infectious Disease"/>
            <person name="Wu L."/>
            <person name="Ma J."/>
        </authorList>
    </citation>
    <scope>NUCLEOTIDE SEQUENCE [LARGE SCALE GENOMIC DNA]</scope>
    <source>
        <strain evidence="9">CGMCC 4.7246</strain>
    </source>
</reference>
<feature type="transmembrane region" description="Helical" evidence="6">
    <location>
        <begin position="78"/>
        <end position="101"/>
    </location>
</feature>
<organism evidence="8 9">
    <name type="scientific">Saccharothrix lopnurensis</name>
    <dbReference type="NCBI Taxonomy" id="1670621"/>
    <lineage>
        <taxon>Bacteria</taxon>
        <taxon>Bacillati</taxon>
        <taxon>Actinomycetota</taxon>
        <taxon>Actinomycetes</taxon>
        <taxon>Pseudonocardiales</taxon>
        <taxon>Pseudonocardiaceae</taxon>
        <taxon>Saccharothrix</taxon>
    </lineage>
</organism>
<dbReference type="SUPFAM" id="SSF103473">
    <property type="entry name" value="MFS general substrate transporter"/>
    <property type="match status" value="1"/>
</dbReference>
<keyword evidence="4 6" id="KW-1133">Transmembrane helix</keyword>
<evidence type="ECO:0000256" key="2">
    <source>
        <dbReference type="ARBA" id="ARBA00022475"/>
    </source>
</evidence>
<evidence type="ECO:0000313" key="8">
    <source>
        <dbReference type="EMBL" id="MFC6091648.1"/>
    </source>
</evidence>
<sequence>MNGRPGSLFQQANFRNLWFGQTLSLFAAEITAGVIPLLAALTLNASVLEMGVLSAVSFLPYLVISLFAGVWLDRLPKRPVIVAADLARGVLLLLVPLAAVLDLLSMPFLLLIAVLIGVGTVVADIGSASFLPSVVGRRDLVDGNGKLEISNNASRMAGEAVGGVLVQVLTAPFALLFNTVAYAASAVFTQRIRVDPEVKPEVDEDDEEQPDARKPDFWREVGEGLRFVFGNPIVRTLAITALLFNLFTFFIEPVFLIFITRTLALEPIYIGLILSSSGVGGVVGAMISGRVSRKLPLGTLLVVTQVLAGAASLLIPVATLVPKPAAVVLIIVMHFVDAVMVIVYNVNQRSYRSAVTPDALQGRMNASIRMIVMGVCPLGALLGGVVGNALSATTALIIGSVGILSSGVYIAFTRIRSVKEIPTEQPAS</sequence>
<keyword evidence="3 6" id="KW-0812">Transmembrane</keyword>
<proteinExistence type="predicted"/>
<dbReference type="RefSeq" id="WP_380637929.1">
    <property type="nucleotide sequence ID" value="NZ_JBHSQO010000020.1"/>
</dbReference>
<evidence type="ECO:0000256" key="6">
    <source>
        <dbReference type="SAM" id="Phobius"/>
    </source>
</evidence>